<evidence type="ECO:0000259" key="7">
    <source>
        <dbReference type="SMART" id="SM01074"/>
    </source>
</evidence>
<dbReference type="GO" id="GO:0006260">
    <property type="term" value="P:DNA replication"/>
    <property type="evidence" value="ECO:0007669"/>
    <property type="project" value="UniProtKB-UniRule"/>
</dbReference>
<dbReference type="InterPro" id="IPR014277">
    <property type="entry name" value="Orc1/Cdc6_arc"/>
</dbReference>
<dbReference type="Pfam" id="PF22703">
    <property type="entry name" value="Cdc6_lid"/>
    <property type="match status" value="1"/>
</dbReference>
<dbReference type="STRING" id="1198449.ACAM_0368"/>
<feature type="domain" description="AAA+ ATPase" evidence="6">
    <location>
        <begin position="60"/>
        <end position="219"/>
    </location>
</feature>
<keyword evidence="4 5" id="KW-0067">ATP-binding</keyword>
<evidence type="ECO:0000256" key="1">
    <source>
        <dbReference type="ARBA" id="ARBA00006184"/>
    </source>
</evidence>
<keyword evidence="9" id="KW-1185">Reference proteome</keyword>
<dbReference type="Pfam" id="PF09079">
    <property type="entry name" value="WHD_Cdc6"/>
    <property type="match status" value="1"/>
</dbReference>
<dbReference type="InterPro" id="IPR027417">
    <property type="entry name" value="P-loop_NTPase"/>
</dbReference>
<dbReference type="Pfam" id="PF13401">
    <property type="entry name" value="AAA_22"/>
    <property type="match status" value="1"/>
</dbReference>
<organism evidence="8 9">
    <name type="scientific">Aeropyrum camini SY1 = JCM 12091</name>
    <dbReference type="NCBI Taxonomy" id="1198449"/>
    <lineage>
        <taxon>Archaea</taxon>
        <taxon>Thermoproteota</taxon>
        <taxon>Thermoprotei</taxon>
        <taxon>Desulfurococcales</taxon>
        <taxon>Desulfurococcaceae</taxon>
        <taxon>Aeropyrum</taxon>
    </lineage>
</organism>
<name>U3T8I3_9CREN</name>
<evidence type="ECO:0000313" key="9">
    <source>
        <dbReference type="Proteomes" id="UP000016887"/>
    </source>
</evidence>
<feature type="domain" description="Cdc6 C-terminal" evidence="7">
    <location>
        <begin position="313"/>
        <end position="394"/>
    </location>
</feature>
<dbReference type="InterPro" id="IPR003593">
    <property type="entry name" value="AAA+_ATPase"/>
</dbReference>
<sequence length="404" mass="45340">MGWRELADPLEEVFTAALESRIFRKRWVLLPDYVPEELPHREAELRRLAEVLAPALRGEKPSNALLYGLTGTGKTAVARLVLRRLEARASGLGVMVKPIYVNARHRETPYRVASAIAEAIGVRVPFTGLSVGEVYERLVKRLSRLRGIHIIVLDEIDFLPKRPGGQDLLYRITRINQELGERVWVSLVGITNSLGFVENLEPRVKSSLGEVELVFPPYTAPQLRDILDARAAEAFNPDVLDPDVVPLCAALAAREHGDARRALDLLRVAGEIAERRRENRVRREHVYSARAEIERDRVSEVVRTLPLHAKLVLLSIMMLEEGGKPASTGEIYERYKELTSTLGLEHVTLRRVSGIISELDMLGIVKSRVVSRGRYGKTREVSLDADRLAVENALSEDPFVARLL</sequence>
<evidence type="ECO:0000259" key="6">
    <source>
        <dbReference type="SMART" id="SM00382"/>
    </source>
</evidence>
<keyword evidence="2 5" id="KW-0235">DNA replication</keyword>
<dbReference type="FunFam" id="1.10.8.60:FF:000073">
    <property type="entry name" value="ORC1-type DNA replication protein"/>
    <property type="match status" value="1"/>
</dbReference>
<comment type="similarity">
    <text evidence="1 5">Belongs to the CDC6/cdc18 family.</text>
</comment>
<dbReference type="GO" id="GO:0016887">
    <property type="term" value="F:ATP hydrolysis activity"/>
    <property type="evidence" value="ECO:0007669"/>
    <property type="project" value="InterPro"/>
</dbReference>
<gene>
    <name evidence="8" type="ORF">ACAM_0368</name>
</gene>
<dbReference type="PANTHER" id="PTHR10763">
    <property type="entry name" value="CELL DIVISION CONTROL PROTEIN 6-RELATED"/>
    <property type="match status" value="1"/>
</dbReference>
<dbReference type="InterPro" id="IPR036390">
    <property type="entry name" value="WH_DNA-bd_sf"/>
</dbReference>
<dbReference type="Proteomes" id="UP000016887">
    <property type="component" value="Chromosome"/>
</dbReference>
<dbReference type="SMART" id="SM00382">
    <property type="entry name" value="AAA"/>
    <property type="match status" value="1"/>
</dbReference>
<evidence type="ECO:0000256" key="4">
    <source>
        <dbReference type="ARBA" id="ARBA00022840"/>
    </source>
</evidence>
<dbReference type="Gene3D" id="1.10.10.10">
    <property type="entry name" value="Winged helix-like DNA-binding domain superfamily/Winged helix DNA-binding domain"/>
    <property type="match status" value="1"/>
</dbReference>
<dbReference type="GO" id="GO:0005524">
    <property type="term" value="F:ATP binding"/>
    <property type="evidence" value="ECO:0007669"/>
    <property type="project" value="UniProtKB-UniRule"/>
</dbReference>
<dbReference type="SUPFAM" id="SSF52540">
    <property type="entry name" value="P-loop containing nucleoside triphosphate hydrolases"/>
    <property type="match status" value="1"/>
</dbReference>
<proteinExistence type="inferred from homology"/>
<dbReference type="Gene3D" id="1.10.8.60">
    <property type="match status" value="1"/>
</dbReference>
<dbReference type="SUPFAM" id="SSF46785">
    <property type="entry name" value="Winged helix' DNA-binding domain"/>
    <property type="match status" value="1"/>
</dbReference>
<feature type="binding site" evidence="5">
    <location>
        <position position="218"/>
    </location>
    <ligand>
        <name>ATP</name>
        <dbReference type="ChEBI" id="CHEBI:30616"/>
    </ligand>
</feature>
<evidence type="ECO:0000256" key="2">
    <source>
        <dbReference type="ARBA" id="ARBA00022705"/>
    </source>
</evidence>
<evidence type="ECO:0000256" key="5">
    <source>
        <dbReference type="HAMAP-Rule" id="MF_01407"/>
    </source>
</evidence>
<dbReference type="InterPro" id="IPR050311">
    <property type="entry name" value="ORC1/CDC6"/>
</dbReference>
<keyword evidence="3 5" id="KW-0547">Nucleotide-binding</keyword>
<dbReference type="AlphaFoldDB" id="U3T8I3"/>
<dbReference type="eggNOG" id="arCOG00467">
    <property type="taxonomic scope" value="Archaea"/>
</dbReference>
<dbReference type="Gene3D" id="3.40.50.300">
    <property type="entry name" value="P-loop containing nucleotide triphosphate hydrolases"/>
    <property type="match status" value="1"/>
</dbReference>
<dbReference type="HAMAP" id="MF_01407">
    <property type="entry name" value="ORC1_type_DNA_replic_protein"/>
    <property type="match status" value="1"/>
</dbReference>
<reference evidence="8 9" key="1">
    <citation type="journal article" date="2013" name="Appl. Environ. Microbiol.">
        <title>Variation of the Virus-Related Elements within Syntenic Genomes of the Hyperthermophilic Archaeon Aeropyrum.</title>
        <authorList>
            <person name="Daifuku T."/>
            <person name="Yoshida T."/>
            <person name="Kitamura T."/>
            <person name="Kawaichi S."/>
            <person name="Inoue T."/>
            <person name="Nomura K."/>
            <person name="Yoshida Y."/>
            <person name="Kuno S."/>
            <person name="Sako Y."/>
        </authorList>
    </citation>
    <scope>NUCLEOTIDE SEQUENCE [LARGE SCALE GENOMIC DNA]</scope>
    <source>
        <strain evidence="8 9">SY1</strain>
    </source>
</reference>
<dbReference type="SMART" id="SM01074">
    <property type="entry name" value="Cdc6_C"/>
    <property type="match status" value="1"/>
</dbReference>
<dbReference type="EMBL" id="AP012489">
    <property type="protein sequence ID" value="BAN89837.1"/>
    <property type="molecule type" value="Genomic_DNA"/>
</dbReference>
<dbReference type="PATRIC" id="fig|1198449.6.peg.373"/>
<evidence type="ECO:0000313" key="8">
    <source>
        <dbReference type="EMBL" id="BAN89837.1"/>
    </source>
</evidence>
<dbReference type="RefSeq" id="WP_022541114.1">
    <property type="nucleotide sequence ID" value="NZ_BBBZ01000012.1"/>
</dbReference>
<feature type="binding site" evidence="5">
    <location>
        <position position="230"/>
    </location>
    <ligand>
        <name>ATP</name>
        <dbReference type="ChEBI" id="CHEBI:30616"/>
    </ligand>
</feature>
<dbReference type="CDD" id="cd08768">
    <property type="entry name" value="Cdc6_C"/>
    <property type="match status" value="1"/>
</dbReference>
<dbReference type="InterPro" id="IPR049945">
    <property type="entry name" value="AAA_22"/>
</dbReference>
<dbReference type="PANTHER" id="PTHR10763:SF26">
    <property type="entry name" value="CELL DIVISION CONTROL PROTEIN 6 HOMOLOG"/>
    <property type="match status" value="1"/>
</dbReference>
<accession>U3T8I3</accession>
<dbReference type="InterPro" id="IPR036388">
    <property type="entry name" value="WH-like_DNA-bd_sf"/>
</dbReference>
<dbReference type="CDD" id="cd00009">
    <property type="entry name" value="AAA"/>
    <property type="match status" value="1"/>
</dbReference>
<dbReference type="InterPro" id="IPR055237">
    <property type="entry name" value="Cdc6_lid"/>
</dbReference>
<dbReference type="KEGG" id="acj:ACAM_0368"/>
<evidence type="ECO:0000256" key="3">
    <source>
        <dbReference type="ARBA" id="ARBA00022741"/>
    </source>
</evidence>
<feature type="binding site" evidence="5">
    <location>
        <begin position="72"/>
        <end position="76"/>
    </location>
    <ligand>
        <name>ATP</name>
        <dbReference type="ChEBI" id="CHEBI:30616"/>
    </ligand>
</feature>
<dbReference type="InterPro" id="IPR015163">
    <property type="entry name" value="Cdc6_C"/>
</dbReference>
<dbReference type="NCBIfam" id="TIGR02928">
    <property type="entry name" value="orc1/cdc6 family replication initiation protein"/>
    <property type="match status" value="1"/>
</dbReference>
<comment type="function">
    <text evidence="5">Involved in regulation of DNA replication.</text>
</comment>
<protein>
    <recommendedName>
        <fullName evidence="5">ORC1-type DNA replication protein</fullName>
    </recommendedName>
</protein>